<dbReference type="GO" id="GO:0005886">
    <property type="term" value="C:plasma membrane"/>
    <property type="evidence" value="ECO:0007669"/>
    <property type="project" value="UniProtKB-SubCell"/>
</dbReference>
<dbReference type="EMBL" id="FNHL01000002">
    <property type="protein sequence ID" value="SDM61128.1"/>
    <property type="molecule type" value="Genomic_DNA"/>
</dbReference>
<organism evidence="4 5">
    <name type="scientific">Halogranum gelatinilyticum</name>
    <dbReference type="NCBI Taxonomy" id="660521"/>
    <lineage>
        <taxon>Archaea</taxon>
        <taxon>Methanobacteriati</taxon>
        <taxon>Methanobacteriota</taxon>
        <taxon>Stenosarchaea group</taxon>
        <taxon>Halobacteria</taxon>
        <taxon>Halobacteriales</taxon>
        <taxon>Haloferacaceae</taxon>
    </lineage>
</organism>
<protein>
    <submittedName>
        <fullName evidence="4">PGF-CTERM protein</fullName>
    </submittedName>
</protein>
<reference evidence="5" key="1">
    <citation type="submission" date="2016-10" db="EMBL/GenBank/DDBJ databases">
        <authorList>
            <person name="Varghese N."/>
            <person name="Submissions S."/>
        </authorList>
    </citation>
    <scope>NUCLEOTIDE SEQUENCE [LARGE SCALE GENOMIC DNA]</scope>
    <source>
        <strain evidence="5">CGMCC 1.10119</strain>
    </source>
</reference>
<name>A0A1G9UMI2_9EURY</name>
<proteinExistence type="predicted"/>
<dbReference type="Gene3D" id="2.60.40.10">
    <property type="entry name" value="Immunoglobulins"/>
    <property type="match status" value="1"/>
</dbReference>
<feature type="compositionally biased region" description="Low complexity" evidence="2">
    <location>
        <begin position="95"/>
        <end position="116"/>
    </location>
</feature>
<evidence type="ECO:0000313" key="5">
    <source>
        <dbReference type="Proteomes" id="UP000199451"/>
    </source>
</evidence>
<evidence type="ECO:0000256" key="2">
    <source>
        <dbReference type="SAM" id="MobiDB-lite"/>
    </source>
</evidence>
<gene>
    <name evidence="4" type="ORF">SAMN04487949_2252</name>
</gene>
<dbReference type="STRING" id="660521.SAMN04487949_2252"/>
<dbReference type="InterPro" id="IPR026371">
    <property type="entry name" value="PGF_CTERM"/>
</dbReference>
<keyword evidence="3" id="KW-0812">Transmembrane</keyword>
<dbReference type="RefSeq" id="WP_244509980.1">
    <property type="nucleotide sequence ID" value="NZ_FNHL01000002.1"/>
</dbReference>
<keyword evidence="1" id="KW-0732">Signal</keyword>
<sequence length="166" mass="16548">MTVTAAALEPGDTTTVLVVVANEGDAKGTYEETLSVGDELLETLTATVAAGKTAEFEVTYAAGTAGTYNLTLGETEVVGQLVVSEPPTPEPTPSPTSEATAVPMTEPTATQTTGTPVSSLEAVATTVDDDGPQAGGISGGSAPGFGVIAVIVALLLVSLIALRRTK</sequence>
<feature type="region of interest" description="Disordered" evidence="2">
    <location>
        <begin position="84"/>
        <end position="117"/>
    </location>
</feature>
<evidence type="ECO:0000256" key="1">
    <source>
        <dbReference type="ARBA" id="ARBA00022729"/>
    </source>
</evidence>
<accession>A0A1G9UMI2</accession>
<evidence type="ECO:0000313" key="4">
    <source>
        <dbReference type="EMBL" id="SDM61128.1"/>
    </source>
</evidence>
<keyword evidence="5" id="KW-1185">Reference proteome</keyword>
<dbReference type="GO" id="GO:0030115">
    <property type="term" value="C:S-layer"/>
    <property type="evidence" value="ECO:0007669"/>
    <property type="project" value="UniProtKB-SubCell"/>
</dbReference>
<keyword evidence="3" id="KW-0472">Membrane</keyword>
<dbReference type="AlphaFoldDB" id="A0A1G9UMI2"/>
<keyword evidence="3" id="KW-1133">Transmembrane helix</keyword>
<dbReference type="Proteomes" id="UP000199451">
    <property type="component" value="Unassembled WGS sequence"/>
</dbReference>
<dbReference type="NCBIfam" id="TIGR04126">
    <property type="entry name" value="PGF_CTERM"/>
    <property type="match status" value="1"/>
</dbReference>
<dbReference type="InterPro" id="IPR013783">
    <property type="entry name" value="Ig-like_fold"/>
</dbReference>
<feature type="transmembrane region" description="Helical" evidence="3">
    <location>
        <begin position="142"/>
        <end position="162"/>
    </location>
</feature>
<evidence type="ECO:0000256" key="3">
    <source>
        <dbReference type="SAM" id="Phobius"/>
    </source>
</evidence>